<evidence type="ECO:0000256" key="1">
    <source>
        <dbReference type="ARBA" id="ARBA00022741"/>
    </source>
</evidence>
<dbReference type="Gene3D" id="1.10.510.10">
    <property type="entry name" value="Transferase(Phosphotransferase) domain 1"/>
    <property type="match status" value="1"/>
</dbReference>
<keyword evidence="6" id="KW-1185">Reference proteome</keyword>
<evidence type="ECO:0000256" key="3">
    <source>
        <dbReference type="SAM" id="MobiDB-lite"/>
    </source>
</evidence>
<comment type="caution">
    <text evidence="5">The sequence shown here is derived from an EMBL/GenBank/DDBJ whole genome shotgun (WGS) entry which is preliminary data.</text>
</comment>
<evidence type="ECO:0000256" key="2">
    <source>
        <dbReference type="ARBA" id="ARBA00022840"/>
    </source>
</evidence>
<sequence length="223" mass="25461">MQLLYLRLTHCIDTVNNLDWQSTVKILLQLADAFQYLLDMNIVLLDIKPDNILIDEENNLKICDFDSARKIGQETKIFNERYTAPEAARNGTVSSIRKVESPSVIFSMGVIMLQLIMKDNQVGNVPRHPRDAQAQREAHQGNARSKKKNTYDTRDIHISIKAASLMQKNDHLVHDTLQVNEERPGGYTLEKAKRISKLAIKCCSQNPRGRPKLENVKKELLTL</sequence>
<keyword evidence="1" id="KW-0547">Nucleotide-binding</keyword>
<dbReference type="Proteomes" id="UP001630127">
    <property type="component" value="Unassembled WGS sequence"/>
</dbReference>
<feature type="domain" description="Protein kinase" evidence="4">
    <location>
        <begin position="1"/>
        <end position="221"/>
    </location>
</feature>
<protein>
    <recommendedName>
        <fullName evidence="4">Protein kinase domain-containing protein</fullName>
    </recommendedName>
</protein>
<evidence type="ECO:0000313" key="5">
    <source>
        <dbReference type="EMBL" id="KAL3502838.1"/>
    </source>
</evidence>
<feature type="compositionally biased region" description="Basic and acidic residues" evidence="3">
    <location>
        <begin position="128"/>
        <end position="139"/>
    </location>
</feature>
<dbReference type="Pfam" id="PF00069">
    <property type="entry name" value="Pkinase"/>
    <property type="match status" value="1"/>
</dbReference>
<keyword evidence="2" id="KW-0067">ATP-binding</keyword>
<dbReference type="PANTHER" id="PTHR27001">
    <property type="entry name" value="OS01G0253100 PROTEIN"/>
    <property type="match status" value="1"/>
</dbReference>
<evidence type="ECO:0000313" key="6">
    <source>
        <dbReference type="Proteomes" id="UP001630127"/>
    </source>
</evidence>
<reference evidence="5 6" key="1">
    <citation type="submission" date="2024-11" db="EMBL/GenBank/DDBJ databases">
        <title>A near-complete genome assembly of Cinchona calisaya.</title>
        <authorList>
            <person name="Lian D.C."/>
            <person name="Zhao X.W."/>
            <person name="Wei L."/>
        </authorList>
    </citation>
    <scope>NUCLEOTIDE SEQUENCE [LARGE SCALE GENOMIC DNA]</scope>
    <source>
        <tissue evidence="5">Nenye</tissue>
    </source>
</reference>
<name>A0ABD2Y706_9GENT</name>
<accession>A0ABD2Y706</accession>
<gene>
    <name evidence="5" type="ORF">ACH5RR_037287</name>
</gene>
<organism evidence="5 6">
    <name type="scientific">Cinchona calisaya</name>
    <dbReference type="NCBI Taxonomy" id="153742"/>
    <lineage>
        <taxon>Eukaryota</taxon>
        <taxon>Viridiplantae</taxon>
        <taxon>Streptophyta</taxon>
        <taxon>Embryophyta</taxon>
        <taxon>Tracheophyta</taxon>
        <taxon>Spermatophyta</taxon>
        <taxon>Magnoliopsida</taxon>
        <taxon>eudicotyledons</taxon>
        <taxon>Gunneridae</taxon>
        <taxon>Pentapetalae</taxon>
        <taxon>asterids</taxon>
        <taxon>lamiids</taxon>
        <taxon>Gentianales</taxon>
        <taxon>Rubiaceae</taxon>
        <taxon>Cinchonoideae</taxon>
        <taxon>Cinchoneae</taxon>
        <taxon>Cinchona</taxon>
    </lineage>
</organism>
<dbReference type="InterPro" id="IPR000719">
    <property type="entry name" value="Prot_kinase_dom"/>
</dbReference>
<dbReference type="AlphaFoldDB" id="A0ABD2Y706"/>
<proteinExistence type="predicted"/>
<dbReference type="PANTHER" id="PTHR27001:SF931">
    <property type="entry name" value="OS11G0664100 PROTEIN"/>
    <property type="match status" value="1"/>
</dbReference>
<dbReference type="PROSITE" id="PS50011">
    <property type="entry name" value="PROTEIN_KINASE_DOM"/>
    <property type="match status" value="1"/>
</dbReference>
<dbReference type="SMART" id="SM00220">
    <property type="entry name" value="S_TKc"/>
    <property type="match status" value="1"/>
</dbReference>
<dbReference type="InterPro" id="IPR011009">
    <property type="entry name" value="Kinase-like_dom_sf"/>
</dbReference>
<dbReference type="SUPFAM" id="SSF56112">
    <property type="entry name" value="Protein kinase-like (PK-like)"/>
    <property type="match status" value="1"/>
</dbReference>
<evidence type="ECO:0000259" key="4">
    <source>
        <dbReference type="PROSITE" id="PS50011"/>
    </source>
</evidence>
<feature type="region of interest" description="Disordered" evidence="3">
    <location>
        <begin position="123"/>
        <end position="150"/>
    </location>
</feature>
<dbReference type="GO" id="GO:0005524">
    <property type="term" value="F:ATP binding"/>
    <property type="evidence" value="ECO:0007669"/>
    <property type="project" value="UniProtKB-KW"/>
</dbReference>
<dbReference type="EMBL" id="JBJUIK010000015">
    <property type="protein sequence ID" value="KAL3502838.1"/>
    <property type="molecule type" value="Genomic_DNA"/>
</dbReference>